<dbReference type="EMBL" id="GEDG01027359">
    <property type="protein sequence ID" value="JAP13894.1"/>
    <property type="molecule type" value="Transcribed_RNA"/>
</dbReference>
<sequence length="88" mass="10495">MCRKCIRIMTRGTRLNRTAISSSFSTSIVQRRLQLLRPSFLIRHTPRVHHLTLLHTAANNRRRSGRRRRRRYRSLHHLAFTSIIRPGL</sequence>
<proteinExistence type="predicted"/>
<protein>
    <submittedName>
        <fullName evidence="1">Putative ovule protein</fullName>
    </submittedName>
</protein>
<evidence type="ECO:0000313" key="1">
    <source>
        <dbReference type="EMBL" id="JAP13894.1"/>
    </source>
</evidence>
<dbReference type="AlphaFoldDB" id="A0A0V0H324"/>
<organism evidence="1">
    <name type="scientific">Solanum chacoense</name>
    <name type="common">Chaco potato</name>
    <dbReference type="NCBI Taxonomy" id="4108"/>
    <lineage>
        <taxon>Eukaryota</taxon>
        <taxon>Viridiplantae</taxon>
        <taxon>Streptophyta</taxon>
        <taxon>Embryophyta</taxon>
        <taxon>Tracheophyta</taxon>
        <taxon>Spermatophyta</taxon>
        <taxon>Magnoliopsida</taxon>
        <taxon>eudicotyledons</taxon>
        <taxon>Gunneridae</taxon>
        <taxon>Pentapetalae</taxon>
        <taxon>asterids</taxon>
        <taxon>lamiids</taxon>
        <taxon>Solanales</taxon>
        <taxon>Solanaceae</taxon>
        <taxon>Solanoideae</taxon>
        <taxon>Solaneae</taxon>
        <taxon>Solanum</taxon>
    </lineage>
</organism>
<name>A0A0V0H324_SOLCH</name>
<reference evidence="1" key="1">
    <citation type="submission" date="2015-12" db="EMBL/GenBank/DDBJ databases">
        <title>Gene expression during late stages of embryo sac development: a critical building block for successful pollen-pistil interactions.</title>
        <authorList>
            <person name="Liu Y."/>
            <person name="Joly V."/>
            <person name="Sabar M."/>
            <person name="Matton D.P."/>
        </authorList>
    </citation>
    <scope>NUCLEOTIDE SEQUENCE</scope>
</reference>
<accession>A0A0V0H324</accession>